<evidence type="ECO:0000313" key="3">
    <source>
        <dbReference type="Proteomes" id="UP000287361"/>
    </source>
</evidence>
<dbReference type="Pfam" id="PF05133">
    <property type="entry name" value="SPP1_portal"/>
    <property type="match status" value="1"/>
</dbReference>
<organism evidence="2 3">
    <name type="scientific">Anaerotignum faecicola</name>
    <dbReference type="NCBI Taxonomy" id="2358141"/>
    <lineage>
        <taxon>Bacteria</taxon>
        <taxon>Bacillati</taxon>
        <taxon>Bacillota</taxon>
        <taxon>Clostridia</taxon>
        <taxon>Lachnospirales</taxon>
        <taxon>Anaerotignaceae</taxon>
        <taxon>Anaerotignum</taxon>
    </lineage>
</organism>
<dbReference type="EMBL" id="BHVZ01000014">
    <property type="protein sequence ID" value="GCB30622.1"/>
    <property type="molecule type" value="Genomic_DNA"/>
</dbReference>
<reference evidence="2 3" key="1">
    <citation type="submission" date="2018-10" db="EMBL/GenBank/DDBJ databases">
        <title>Draft Genome Sequence of Anaerotignum sp. KCTC 15736.</title>
        <authorList>
            <person name="Choi S.H."/>
            <person name="Kim J.S."/>
            <person name="Kang S.W."/>
            <person name="Lee J.S."/>
            <person name="Park S.H."/>
        </authorList>
    </citation>
    <scope>NUCLEOTIDE SEQUENCE [LARGE SCALE GENOMIC DNA]</scope>
    <source>
        <strain evidence="2 3">KCTC 15736</strain>
    </source>
</reference>
<accession>A0A401LGH4</accession>
<evidence type="ECO:0000313" key="2">
    <source>
        <dbReference type="EMBL" id="GCB30622.1"/>
    </source>
</evidence>
<protein>
    <submittedName>
        <fullName evidence="2">Chromosome partitioning protein ParB</fullName>
    </submittedName>
</protein>
<feature type="region of interest" description="Disordered" evidence="1">
    <location>
        <begin position="463"/>
        <end position="486"/>
    </location>
</feature>
<comment type="caution">
    <text evidence="2">The sequence shown here is derived from an EMBL/GenBank/DDBJ whole genome shotgun (WGS) entry which is preliminary data.</text>
</comment>
<dbReference type="OrthoDB" id="1697867at2"/>
<feature type="compositionally biased region" description="Basic and acidic residues" evidence="1">
    <location>
        <begin position="470"/>
        <end position="486"/>
    </location>
</feature>
<dbReference type="Proteomes" id="UP000287361">
    <property type="component" value="Unassembled WGS sequence"/>
</dbReference>
<dbReference type="InterPro" id="IPR021145">
    <property type="entry name" value="Portal_protein_SPP1_Gp6-like"/>
</dbReference>
<keyword evidence="3" id="KW-1185">Reference proteome</keyword>
<proteinExistence type="predicted"/>
<evidence type="ECO:0000256" key="1">
    <source>
        <dbReference type="SAM" id="MobiDB-lite"/>
    </source>
</evidence>
<name>A0A401LGH4_9FIRM</name>
<dbReference type="InterPro" id="IPR006428">
    <property type="entry name" value="Portal_SPP1-type"/>
</dbReference>
<dbReference type="AlphaFoldDB" id="A0A401LGH4"/>
<sequence length="486" mass="56270">MFITEMELLQARLAAGKRLNDSHILKEILQEDRSSEKKRRMAEGERYYRGEHDSLQKDFRRSPISETTENGEEEMRMFFNPNRSNHHCVHPFHHTLVAQKTAYLVGREPTISVRNGDRAFEEMLTELADEHFNGVLQSWLTGAANKGVEYLHVYYDGEGNFRYCIVPAEEIIAIYDEEYQQELREVIRYYDIKVLDEGREKTKRRVEWWTAEDVTYFTENGDGEFLQEKSCGHWAVTALLDGEEAETEQHGWGRVPFIPLRNNEKELTDLQLVKGLIDAYDLVSSEGTNNLLDLVDLYWVIQGYGGETASAVAKKLQINKAVQISDSSGNVEARQVQLPVEGRLDWMQMLRKDIFHFGMGVDTDSDDWGKAASGVALKFQYAMFYLKINGIVPEIKRAVKEFFRFATEDRNRENGTDWDWRKIQITLNTNGITDDMETMQIIAASKGMVSEKTLLGKHPFVEDVNSEMEQLERERREKDNEIDTDD</sequence>
<gene>
    <name evidence="2" type="ORF">KGMB03357_22830</name>
</gene>
<dbReference type="NCBIfam" id="TIGR01538">
    <property type="entry name" value="portal_SPP1"/>
    <property type="match status" value="1"/>
</dbReference>